<feature type="region of interest" description="NMPbind" evidence="10">
    <location>
        <begin position="33"/>
        <end position="56"/>
    </location>
</feature>
<evidence type="ECO:0000256" key="3">
    <source>
        <dbReference type="ARBA" id="ARBA00022517"/>
    </source>
</evidence>
<sequence>MGRCNILITGTPCSGKSTIAKDVAEKTGFTWINISDIAIQENLIESYDEAYSCPIIDEEKVINFLSQKIEKGNNLIEYHGCSFFPDDWFSAVFVPRTETSYLYDRLINRGYSGRKLNDNMECEIFQVLLEEARETFDPSIVHELQNNTLRDLEKNVSTIVSEINKLKYP</sequence>
<comment type="catalytic activity">
    <reaction evidence="1 10">
        <text>AMP + ATP = 2 ADP</text>
        <dbReference type="Rhea" id="RHEA:12973"/>
        <dbReference type="ChEBI" id="CHEBI:30616"/>
        <dbReference type="ChEBI" id="CHEBI:456215"/>
        <dbReference type="ChEBI" id="CHEBI:456216"/>
        <dbReference type="EC" id="2.7.4.3"/>
    </reaction>
</comment>
<keyword evidence="9 10" id="KW-0539">Nucleus</keyword>
<keyword evidence="8 10" id="KW-0067">ATP-binding</keyword>
<comment type="caution">
    <text evidence="10">Lacks conserved residue(s) required for the propagation of feature annotation.</text>
</comment>
<dbReference type="GO" id="GO:0005524">
    <property type="term" value="F:ATP binding"/>
    <property type="evidence" value="ECO:0007669"/>
    <property type="project" value="UniProtKB-KW"/>
</dbReference>
<dbReference type="GO" id="GO:0006364">
    <property type="term" value="P:rRNA processing"/>
    <property type="evidence" value="ECO:0007669"/>
    <property type="project" value="UniProtKB-KW"/>
</dbReference>
<dbReference type="HAMAP" id="MF_00039">
    <property type="entry name" value="Adenylate_kinase_AK6"/>
    <property type="match status" value="1"/>
</dbReference>
<organism evidence="11 12">
    <name type="scientific">Cimex lectularius</name>
    <name type="common">Bed bug</name>
    <name type="synonym">Acanthia lectularia</name>
    <dbReference type="NCBI Taxonomy" id="79782"/>
    <lineage>
        <taxon>Eukaryota</taxon>
        <taxon>Metazoa</taxon>
        <taxon>Ecdysozoa</taxon>
        <taxon>Arthropoda</taxon>
        <taxon>Hexapoda</taxon>
        <taxon>Insecta</taxon>
        <taxon>Pterygota</taxon>
        <taxon>Neoptera</taxon>
        <taxon>Paraneoptera</taxon>
        <taxon>Hemiptera</taxon>
        <taxon>Heteroptera</taxon>
        <taxon>Panheteroptera</taxon>
        <taxon>Cimicomorpha</taxon>
        <taxon>Cimicidae</taxon>
        <taxon>Cimex</taxon>
    </lineage>
</organism>
<dbReference type="SUPFAM" id="SSF52540">
    <property type="entry name" value="P-loop containing nucleoside triphosphate hydrolases"/>
    <property type="match status" value="1"/>
</dbReference>
<comment type="function">
    <text evidence="10">Broad-specificity nucleoside monophosphate (NMP) kinase that catalyzes the reversible transfer of the terminal phosphate group between nucleoside triphosphates and monophosphates. Has also ATPase activity. Involved in the late cytoplasmic maturation steps of the 40S ribosomal particles, specifically 18S rRNA maturation. While NMP activity is not required for ribosome maturation, ATPase activity is. Associates transiently with small ribosomal subunit protein uS11. ATP hydrolysis breaks the interaction with uS11. May temporarily remove uS11 from the ribosome to enable a conformational change of the ribosomal RNA that is needed for the final maturation step of the small ribosomal subunit. Its NMP activity may have a role in nuclear energy homeostasis.</text>
</comment>
<reference evidence="11" key="1">
    <citation type="submission" date="2022-01" db="UniProtKB">
        <authorList>
            <consortium name="EnsemblMetazoa"/>
        </authorList>
    </citation>
    <scope>IDENTIFICATION</scope>
</reference>
<proteinExistence type="inferred from homology"/>
<protein>
    <recommendedName>
        <fullName evidence="10">Adenylate kinase isoenzyme 6 homolog</fullName>
        <shortName evidence="10">AK6</shortName>
        <ecNumber evidence="10">2.7.4.3</ecNumber>
    </recommendedName>
    <alternativeName>
        <fullName evidence="10">Dual activity adenylate kinase/ATPase</fullName>
        <shortName evidence="10">AK/ATPase</shortName>
    </alternativeName>
</protein>
<evidence type="ECO:0000256" key="9">
    <source>
        <dbReference type="ARBA" id="ARBA00023242"/>
    </source>
</evidence>
<comment type="similarity">
    <text evidence="10">Belongs to the adenylate kinase family. AK6 subfamily.</text>
</comment>
<feature type="binding site" evidence="10">
    <location>
        <position position="17"/>
    </location>
    <ligand>
        <name>ATP</name>
        <dbReference type="ChEBI" id="CHEBI:30616"/>
    </ligand>
</feature>
<comment type="subcellular location">
    <subcellularLocation>
        <location evidence="10">Cytoplasm</location>
    </subcellularLocation>
    <subcellularLocation>
        <location evidence="10">Nucleus</location>
    </subcellularLocation>
</comment>
<evidence type="ECO:0000256" key="6">
    <source>
        <dbReference type="ARBA" id="ARBA00022741"/>
    </source>
</evidence>
<dbReference type="Proteomes" id="UP000494040">
    <property type="component" value="Unassembled WGS sequence"/>
</dbReference>
<feature type="binding site" evidence="10">
    <location>
        <position position="18"/>
    </location>
    <ligand>
        <name>ATP</name>
        <dbReference type="ChEBI" id="CHEBI:30616"/>
    </ligand>
</feature>
<dbReference type="InterPro" id="IPR020618">
    <property type="entry name" value="Adenyl_kinase_AK6"/>
</dbReference>
<keyword evidence="6 10" id="KW-0547">Nucleotide-binding</keyword>
<dbReference type="EnsemblMetazoa" id="XM_014400956.2">
    <property type="protein sequence ID" value="XP_014256442.1"/>
    <property type="gene ID" value="LOC106670520"/>
</dbReference>
<evidence type="ECO:0000256" key="7">
    <source>
        <dbReference type="ARBA" id="ARBA00022777"/>
    </source>
</evidence>
<dbReference type="Pfam" id="PF13238">
    <property type="entry name" value="AAA_18"/>
    <property type="match status" value="1"/>
</dbReference>
<keyword evidence="5 10" id="KW-0808">Transferase</keyword>
<evidence type="ECO:0000256" key="10">
    <source>
        <dbReference type="HAMAP-Rule" id="MF_03173"/>
    </source>
</evidence>
<keyword evidence="4 10" id="KW-0698">rRNA processing</keyword>
<dbReference type="InterPro" id="IPR027417">
    <property type="entry name" value="P-loop_NTPase"/>
</dbReference>
<evidence type="ECO:0000256" key="4">
    <source>
        <dbReference type="ARBA" id="ARBA00022552"/>
    </source>
</evidence>
<dbReference type="OrthoDB" id="10251185at2759"/>
<dbReference type="AlphaFoldDB" id="A0A8I6S408"/>
<dbReference type="KEGG" id="clec:106670520"/>
<dbReference type="PANTHER" id="PTHR12595">
    <property type="entry name" value="POS9-ACTIVATING FACTOR FAP7-RELATED"/>
    <property type="match status" value="1"/>
</dbReference>
<feature type="binding site" evidence="10">
    <location>
        <position position="15"/>
    </location>
    <ligand>
        <name>ATP</name>
        <dbReference type="ChEBI" id="CHEBI:30616"/>
    </ligand>
</feature>
<dbReference type="GO" id="GO:0005737">
    <property type="term" value="C:cytoplasm"/>
    <property type="evidence" value="ECO:0007669"/>
    <property type="project" value="UniProtKB-SubCell"/>
</dbReference>
<keyword evidence="3 10" id="KW-0690">Ribosome biogenesis</keyword>
<evidence type="ECO:0000313" key="11">
    <source>
        <dbReference type="EnsemblMetazoa" id="XP_014256442.1"/>
    </source>
</evidence>
<feature type="region of interest" description="LID" evidence="10">
    <location>
        <begin position="108"/>
        <end position="118"/>
    </location>
</feature>
<dbReference type="PANTHER" id="PTHR12595:SF0">
    <property type="entry name" value="ADENYLATE KINASE ISOENZYME 6"/>
    <property type="match status" value="1"/>
</dbReference>
<dbReference type="GO" id="GO:0004017">
    <property type="term" value="F:AMP kinase activity"/>
    <property type="evidence" value="ECO:0007669"/>
    <property type="project" value="UniProtKB-UniRule"/>
</dbReference>
<comment type="subunit">
    <text evidence="10">Monomer and homodimer. Interacts with small ribosomal subunit protein uS11. Not a structural component of 43S pre-ribosomes, but transiently interacts with them by binding to uS11.</text>
</comment>
<keyword evidence="12" id="KW-1185">Reference proteome</keyword>
<evidence type="ECO:0000256" key="1">
    <source>
        <dbReference type="ARBA" id="ARBA00000582"/>
    </source>
</evidence>
<dbReference type="EC" id="2.7.4.3" evidence="10"/>
<keyword evidence="7 10" id="KW-0418">Kinase</keyword>
<dbReference type="Gene3D" id="3.40.50.300">
    <property type="entry name" value="P-loop containing nucleotide triphosphate hydrolases"/>
    <property type="match status" value="1"/>
</dbReference>
<dbReference type="OMA" id="QCEIFGT"/>
<dbReference type="FunFam" id="3.40.50.300:FF:000372">
    <property type="entry name" value="Adenylate kinase isoenzyme 6 homolog"/>
    <property type="match status" value="1"/>
</dbReference>
<keyword evidence="2 10" id="KW-0963">Cytoplasm</keyword>
<dbReference type="CTD" id="102157402"/>
<dbReference type="GO" id="GO:0042274">
    <property type="term" value="P:ribosomal small subunit biogenesis"/>
    <property type="evidence" value="ECO:0007669"/>
    <property type="project" value="UniProtKB-UniRule"/>
</dbReference>
<evidence type="ECO:0000256" key="5">
    <source>
        <dbReference type="ARBA" id="ARBA00022679"/>
    </source>
</evidence>
<name>A0A8I6S408_CIMLE</name>
<evidence type="ECO:0000256" key="2">
    <source>
        <dbReference type="ARBA" id="ARBA00022490"/>
    </source>
</evidence>
<evidence type="ECO:0000256" key="8">
    <source>
        <dbReference type="ARBA" id="ARBA00022840"/>
    </source>
</evidence>
<feature type="binding site" evidence="10">
    <location>
        <position position="109"/>
    </location>
    <ligand>
        <name>ATP</name>
        <dbReference type="ChEBI" id="CHEBI:30616"/>
    </ligand>
</feature>
<dbReference type="RefSeq" id="XP_014256442.1">
    <property type="nucleotide sequence ID" value="XM_014400956.2"/>
</dbReference>
<comment type="catalytic activity">
    <reaction evidence="10">
        <text>ATP + H2O = ADP + phosphate + H(+)</text>
        <dbReference type="Rhea" id="RHEA:13065"/>
        <dbReference type="ChEBI" id="CHEBI:15377"/>
        <dbReference type="ChEBI" id="CHEBI:15378"/>
        <dbReference type="ChEBI" id="CHEBI:30616"/>
        <dbReference type="ChEBI" id="CHEBI:43474"/>
        <dbReference type="ChEBI" id="CHEBI:456216"/>
    </reaction>
</comment>
<accession>A0A8I6S408</accession>
<feature type="binding site" evidence="10">
    <location>
        <position position="16"/>
    </location>
    <ligand>
        <name>ATP</name>
        <dbReference type="ChEBI" id="CHEBI:30616"/>
    </ligand>
</feature>
<evidence type="ECO:0000313" key="12">
    <source>
        <dbReference type="Proteomes" id="UP000494040"/>
    </source>
</evidence>
<dbReference type="GeneID" id="106670520"/>
<dbReference type="GO" id="GO:0016887">
    <property type="term" value="F:ATP hydrolysis activity"/>
    <property type="evidence" value="ECO:0007669"/>
    <property type="project" value="UniProtKB-UniRule"/>
</dbReference>
<dbReference type="GO" id="GO:0005634">
    <property type="term" value="C:nucleus"/>
    <property type="evidence" value="ECO:0007669"/>
    <property type="project" value="UniProtKB-SubCell"/>
</dbReference>